<proteinExistence type="predicted"/>
<dbReference type="Proteomes" id="UP000607559">
    <property type="component" value="Unassembled WGS sequence"/>
</dbReference>
<dbReference type="RefSeq" id="WP_188934526.1">
    <property type="nucleotide sequence ID" value="NZ_BMJC01000004.1"/>
</dbReference>
<gene>
    <name evidence="1" type="ORF">GCM10011511_37460</name>
</gene>
<dbReference type="AlphaFoldDB" id="A0A8J2XSM3"/>
<keyword evidence="2" id="KW-1185">Reference proteome</keyword>
<name>A0A8J2XSM3_9BACT</name>
<evidence type="ECO:0008006" key="3">
    <source>
        <dbReference type="Google" id="ProtNLM"/>
    </source>
</evidence>
<protein>
    <recommendedName>
        <fullName evidence="3">Cell division protein</fullName>
    </recommendedName>
</protein>
<dbReference type="CDD" id="cd07820">
    <property type="entry name" value="SRPBCC_3"/>
    <property type="match status" value="1"/>
</dbReference>
<comment type="caution">
    <text evidence="1">The sequence shown here is derived from an EMBL/GenBank/DDBJ whole genome shotgun (WGS) entry which is preliminary data.</text>
</comment>
<dbReference type="Gene3D" id="3.30.530.20">
    <property type="match status" value="1"/>
</dbReference>
<sequence length="158" mass="18372">MPTIHLTTFVAAPADRVFDLARSIDLHRKSMADTNEEAIAGTTTGLIGLNETVTWKAKHLMKTRVFKSRITAMDRPLSFTDEMVDGDFKSLRHEHHFKRIDNGTLLIDLFHFETPYGSLGRLVNRLFLTNYMKKLLEIRNQMIKEYAESEKWKFILDK</sequence>
<dbReference type="SUPFAM" id="SSF55961">
    <property type="entry name" value="Bet v1-like"/>
    <property type="match status" value="1"/>
</dbReference>
<evidence type="ECO:0000313" key="1">
    <source>
        <dbReference type="EMBL" id="GGB10396.1"/>
    </source>
</evidence>
<organism evidence="1 2">
    <name type="scientific">Puia dinghuensis</name>
    <dbReference type="NCBI Taxonomy" id="1792502"/>
    <lineage>
        <taxon>Bacteria</taxon>
        <taxon>Pseudomonadati</taxon>
        <taxon>Bacteroidota</taxon>
        <taxon>Chitinophagia</taxon>
        <taxon>Chitinophagales</taxon>
        <taxon>Chitinophagaceae</taxon>
        <taxon>Puia</taxon>
    </lineage>
</organism>
<reference evidence="1" key="1">
    <citation type="journal article" date="2014" name="Int. J. Syst. Evol. Microbiol.">
        <title>Complete genome sequence of Corynebacterium casei LMG S-19264T (=DSM 44701T), isolated from a smear-ripened cheese.</title>
        <authorList>
            <consortium name="US DOE Joint Genome Institute (JGI-PGF)"/>
            <person name="Walter F."/>
            <person name="Albersmeier A."/>
            <person name="Kalinowski J."/>
            <person name="Ruckert C."/>
        </authorList>
    </citation>
    <scope>NUCLEOTIDE SEQUENCE</scope>
    <source>
        <strain evidence="1">CGMCC 1.15448</strain>
    </source>
</reference>
<reference evidence="1" key="2">
    <citation type="submission" date="2020-09" db="EMBL/GenBank/DDBJ databases">
        <authorList>
            <person name="Sun Q."/>
            <person name="Zhou Y."/>
        </authorList>
    </citation>
    <scope>NUCLEOTIDE SEQUENCE</scope>
    <source>
        <strain evidence="1">CGMCC 1.15448</strain>
    </source>
</reference>
<evidence type="ECO:0000313" key="2">
    <source>
        <dbReference type="Proteomes" id="UP000607559"/>
    </source>
</evidence>
<accession>A0A8J2XSM3</accession>
<dbReference type="InterPro" id="IPR023393">
    <property type="entry name" value="START-like_dom_sf"/>
</dbReference>
<dbReference type="EMBL" id="BMJC01000004">
    <property type="protein sequence ID" value="GGB10396.1"/>
    <property type="molecule type" value="Genomic_DNA"/>
</dbReference>